<evidence type="ECO:0000313" key="2">
    <source>
        <dbReference type="EMBL" id="MYR32417.1"/>
    </source>
</evidence>
<evidence type="ECO:0000259" key="1">
    <source>
        <dbReference type="Pfam" id="PF01636"/>
    </source>
</evidence>
<dbReference type="GO" id="GO:0016740">
    <property type="term" value="F:transferase activity"/>
    <property type="evidence" value="ECO:0007669"/>
    <property type="project" value="UniProtKB-KW"/>
</dbReference>
<keyword evidence="2" id="KW-0808">Transferase</keyword>
<reference evidence="2 3" key="1">
    <citation type="journal article" date="2019" name="Nat. Commun.">
        <title>The antimicrobial potential of Streptomyces from insect microbiomes.</title>
        <authorList>
            <person name="Chevrette M.G."/>
            <person name="Carlson C.M."/>
            <person name="Ortega H.E."/>
            <person name="Thomas C."/>
            <person name="Ananiev G.E."/>
            <person name="Barns K.J."/>
            <person name="Book A.J."/>
            <person name="Cagnazzo J."/>
            <person name="Carlos C."/>
            <person name="Flanigan W."/>
            <person name="Grubbs K.J."/>
            <person name="Horn H.A."/>
            <person name="Hoffmann F.M."/>
            <person name="Klassen J.L."/>
            <person name="Knack J.J."/>
            <person name="Lewin G.R."/>
            <person name="McDonald B.R."/>
            <person name="Muller L."/>
            <person name="Melo W.G.P."/>
            <person name="Pinto-Tomas A.A."/>
            <person name="Schmitz A."/>
            <person name="Wendt-Pienkowski E."/>
            <person name="Wildman S."/>
            <person name="Zhao M."/>
            <person name="Zhang F."/>
            <person name="Bugni T.S."/>
            <person name="Andes D.R."/>
            <person name="Pupo M.T."/>
            <person name="Currie C.R."/>
        </authorList>
    </citation>
    <scope>NUCLEOTIDE SEQUENCE [LARGE SCALE GENOMIC DNA]</scope>
    <source>
        <strain evidence="2 3">SID5840</strain>
    </source>
</reference>
<gene>
    <name evidence="2" type="ORF">GTW20_09060</name>
</gene>
<evidence type="ECO:0000313" key="3">
    <source>
        <dbReference type="Proteomes" id="UP000467124"/>
    </source>
</evidence>
<proteinExistence type="predicted"/>
<sequence>MTTAQELAGQRHRDHMRNLLVQAAEGFGLTLVGEPVFGWRDRTIGAPGRGPHGDLWVRVTTEFPAWASGRAWTGNSDADALSGVPRPEVVEVTEWDDPPRRVRAEAATLLPGDVLSTTRFLHGRPEAGELWWSDLRDALDRLAEQDTDRVAVDQETITRRLLVFFGDAIDPTVTRWTTAHGDLHWNNLLGPDLGVLDWELWGSGPAGLDAATLYCHSLTHPETAERVRRAFADLLDTPDGIRAQLFVITRLLLRIERGDDPTIAPLLHRKARELLDDQSR</sequence>
<name>A0A7K2IRG3_9ACTN</name>
<dbReference type="Pfam" id="PF01636">
    <property type="entry name" value="APH"/>
    <property type="match status" value="1"/>
</dbReference>
<accession>A0A7K2IRG3</accession>
<feature type="domain" description="Aminoglycoside phosphotransferase" evidence="1">
    <location>
        <begin position="112"/>
        <end position="242"/>
    </location>
</feature>
<dbReference type="InterPro" id="IPR002575">
    <property type="entry name" value="Aminoglycoside_PTrfase"/>
</dbReference>
<dbReference type="InterPro" id="IPR011009">
    <property type="entry name" value="Kinase-like_dom_sf"/>
</dbReference>
<comment type="caution">
    <text evidence="2">The sequence shown here is derived from an EMBL/GenBank/DDBJ whole genome shotgun (WGS) entry which is preliminary data.</text>
</comment>
<dbReference type="Proteomes" id="UP000467124">
    <property type="component" value="Unassembled WGS sequence"/>
</dbReference>
<dbReference type="AlphaFoldDB" id="A0A7K2IRG3"/>
<dbReference type="RefSeq" id="WP_161110734.1">
    <property type="nucleotide sequence ID" value="NZ_JBEXQO010000029.1"/>
</dbReference>
<dbReference type="EMBL" id="WWHY01000001">
    <property type="protein sequence ID" value="MYR32417.1"/>
    <property type="molecule type" value="Genomic_DNA"/>
</dbReference>
<protein>
    <submittedName>
        <fullName evidence="2">Phosphotransferase</fullName>
    </submittedName>
</protein>
<dbReference type="SUPFAM" id="SSF56112">
    <property type="entry name" value="Protein kinase-like (PK-like)"/>
    <property type="match status" value="1"/>
</dbReference>
<dbReference type="Gene3D" id="3.90.1200.10">
    <property type="match status" value="1"/>
</dbReference>
<organism evidence="2 3">
    <name type="scientific">Nocardiopsis alba</name>
    <dbReference type="NCBI Taxonomy" id="53437"/>
    <lineage>
        <taxon>Bacteria</taxon>
        <taxon>Bacillati</taxon>
        <taxon>Actinomycetota</taxon>
        <taxon>Actinomycetes</taxon>
        <taxon>Streptosporangiales</taxon>
        <taxon>Nocardiopsidaceae</taxon>
        <taxon>Nocardiopsis</taxon>
    </lineage>
</organism>